<sequence>MEKQKKLIIVGLGETAEIAYEYFTYDSPYEVIGFSVNKEFLTENNPYQLPVYPFEELENLFPPSEVDVYVAVSYVQLNRVRKKMFLEAKAKGYTCASYISSKAFVWRNVQVGENVFIFENNVIQHHVKLGDNIILWSGNHIGHRTEIQDHVYISSHVVISGFCVIGESSFLGVNSTFNDNITLGNDNIVGSGSLIVKNSEDGKLLVGSPARPSSKTSYEAFQVSEEYL</sequence>
<dbReference type="InterPro" id="IPR011004">
    <property type="entry name" value="Trimer_LpxA-like_sf"/>
</dbReference>
<protein>
    <submittedName>
        <fullName evidence="2">Acetyltransferase</fullName>
    </submittedName>
</protein>
<dbReference type="InterPro" id="IPR001451">
    <property type="entry name" value="Hexapep"/>
</dbReference>
<evidence type="ECO:0000313" key="3">
    <source>
        <dbReference type="Proteomes" id="UP001073122"/>
    </source>
</evidence>
<evidence type="ECO:0000313" key="2">
    <source>
        <dbReference type="EMBL" id="MCX8522318.1"/>
    </source>
</evidence>
<dbReference type="Proteomes" id="UP001073122">
    <property type="component" value="Unassembled WGS sequence"/>
</dbReference>
<dbReference type="Pfam" id="PF00132">
    <property type="entry name" value="Hexapep"/>
    <property type="match status" value="1"/>
</dbReference>
<dbReference type="CDD" id="cd03360">
    <property type="entry name" value="LbH_AT_putative"/>
    <property type="match status" value="1"/>
</dbReference>
<comment type="caution">
    <text evidence="2">The sequence shown here is derived from an EMBL/GenBank/DDBJ whole genome shotgun (WGS) entry which is preliminary data.</text>
</comment>
<dbReference type="EMBL" id="JAOVZW010000001">
    <property type="protein sequence ID" value="MCX8522318.1"/>
    <property type="molecule type" value="Genomic_DNA"/>
</dbReference>
<dbReference type="InterPro" id="IPR050179">
    <property type="entry name" value="Trans_hexapeptide_repeat"/>
</dbReference>
<keyword evidence="3" id="KW-1185">Reference proteome</keyword>
<dbReference type="InterPro" id="IPR020019">
    <property type="entry name" value="AcTrfase_PglD-like"/>
</dbReference>
<comment type="similarity">
    <text evidence="1">Belongs to the transferase hexapeptide repeat family.</text>
</comment>
<dbReference type="Gene3D" id="2.160.10.10">
    <property type="entry name" value="Hexapeptide repeat proteins"/>
    <property type="match status" value="1"/>
</dbReference>
<dbReference type="PANTHER" id="PTHR43300">
    <property type="entry name" value="ACETYLTRANSFERASE"/>
    <property type="match status" value="1"/>
</dbReference>
<name>A0ABT3XJJ6_9FLAO</name>
<dbReference type="NCBIfam" id="TIGR03570">
    <property type="entry name" value="NeuD_NnaD"/>
    <property type="match status" value="1"/>
</dbReference>
<dbReference type="SUPFAM" id="SSF51161">
    <property type="entry name" value="Trimeric LpxA-like enzymes"/>
    <property type="match status" value="1"/>
</dbReference>
<dbReference type="RefSeq" id="WP_267263650.1">
    <property type="nucleotide sequence ID" value="NZ_JAOVZW010000001.1"/>
</dbReference>
<dbReference type="PANTHER" id="PTHR43300:SF4">
    <property type="entry name" value="ACYL-[ACYL-CARRIER-PROTEIN]--UDP-N-ACETYLGLUCOSAMINE O-ACYLTRANSFERASE"/>
    <property type="match status" value="1"/>
</dbReference>
<accession>A0ABT3XJJ6</accession>
<evidence type="ECO:0000256" key="1">
    <source>
        <dbReference type="ARBA" id="ARBA00007274"/>
    </source>
</evidence>
<reference evidence="2" key="1">
    <citation type="submission" date="2022-10" db="EMBL/GenBank/DDBJ databases">
        <title>Chryseobacterium sp. nov., a novel bacterial species.</title>
        <authorList>
            <person name="Cao Y."/>
        </authorList>
    </citation>
    <scope>NUCLEOTIDE SEQUENCE</scope>
    <source>
        <strain evidence="2">CCTCC AB2015118</strain>
    </source>
</reference>
<proteinExistence type="inferred from homology"/>
<organism evidence="2 3">
    <name type="scientific">Chryseobacterium formosus</name>
    <dbReference type="NCBI Taxonomy" id="1537363"/>
    <lineage>
        <taxon>Bacteria</taxon>
        <taxon>Pseudomonadati</taxon>
        <taxon>Bacteroidota</taxon>
        <taxon>Flavobacteriia</taxon>
        <taxon>Flavobacteriales</taxon>
        <taxon>Weeksellaceae</taxon>
        <taxon>Chryseobacterium group</taxon>
        <taxon>Chryseobacterium</taxon>
    </lineage>
</organism>
<gene>
    <name evidence="2" type="ORF">OF897_00080</name>
</gene>